<feature type="non-terminal residue" evidence="2">
    <location>
        <position position="1"/>
    </location>
</feature>
<dbReference type="Gene3D" id="3.30.420.10">
    <property type="entry name" value="Ribonuclease H-like superfamily/Ribonuclease H"/>
    <property type="match status" value="1"/>
</dbReference>
<feature type="compositionally biased region" description="Polar residues" evidence="1">
    <location>
        <begin position="10"/>
        <end position="20"/>
    </location>
</feature>
<accession>A0A292PJ54</accession>
<dbReference type="CDD" id="cd09276">
    <property type="entry name" value="Rnase_HI_RT_non_LTR"/>
    <property type="match status" value="1"/>
</dbReference>
<evidence type="ECO:0000313" key="3">
    <source>
        <dbReference type="Proteomes" id="UP001412239"/>
    </source>
</evidence>
<evidence type="ECO:0008006" key="4">
    <source>
        <dbReference type="Google" id="ProtNLM"/>
    </source>
</evidence>
<sequence>MLSDHAIRQRTPSSFSSTMASALAPDRPCSFSSQTKFPTQLIRVLNSLSSHLPVALEVEQCYPFLQPPWDTHLPDTTSRLDITISQEDKDTPAKSHITLLNSLNPSENLVLYTDGSELESGGVGAGVVMHVGGIVGRWRVGLGFGMKVYDGELVGIARGLTEASRSSLSFKHIWVFTDNQAAIINSHRLSPHPGQQIS</sequence>
<reference evidence="2" key="1">
    <citation type="submission" date="2015-10" db="EMBL/GenBank/DDBJ databases">
        <authorList>
            <person name="Regsiter A."/>
            <person name="william w."/>
        </authorList>
    </citation>
    <scope>NUCLEOTIDE SEQUENCE</scope>
    <source>
        <strain evidence="2">Montdore</strain>
    </source>
</reference>
<name>A0A292PJ54_9PEZI</name>
<feature type="region of interest" description="Disordered" evidence="1">
    <location>
        <begin position="1"/>
        <end position="20"/>
    </location>
</feature>
<dbReference type="InterPro" id="IPR036397">
    <property type="entry name" value="RNaseH_sf"/>
</dbReference>
<dbReference type="GO" id="GO:0003676">
    <property type="term" value="F:nucleic acid binding"/>
    <property type="evidence" value="ECO:0007669"/>
    <property type="project" value="InterPro"/>
</dbReference>
<dbReference type="AlphaFoldDB" id="A0A292PJ54"/>
<evidence type="ECO:0000313" key="2">
    <source>
        <dbReference type="EMBL" id="CUS06705.1"/>
    </source>
</evidence>
<keyword evidence="3" id="KW-1185">Reference proteome</keyword>
<dbReference type="InterPro" id="IPR012337">
    <property type="entry name" value="RNaseH-like_sf"/>
</dbReference>
<gene>
    <name evidence="2" type="ORF">GSTUAT00009222001</name>
</gene>
<organism evidence="2 3">
    <name type="scientific">Tuber aestivum</name>
    <name type="common">summer truffle</name>
    <dbReference type="NCBI Taxonomy" id="59557"/>
    <lineage>
        <taxon>Eukaryota</taxon>
        <taxon>Fungi</taxon>
        <taxon>Dikarya</taxon>
        <taxon>Ascomycota</taxon>
        <taxon>Pezizomycotina</taxon>
        <taxon>Pezizomycetes</taxon>
        <taxon>Pezizales</taxon>
        <taxon>Tuberaceae</taxon>
        <taxon>Tuber</taxon>
    </lineage>
</organism>
<dbReference type="EMBL" id="LN891526">
    <property type="protein sequence ID" value="CUS06705.1"/>
    <property type="molecule type" value="Genomic_DNA"/>
</dbReference>
<dbReference type="SUPFAM" id="SSF53098">
    <property type="entry name" value="Ribonuclease H-like"/>
    <property type="match status" value="1"/>
</dbReference>
<proteinExistence type="predicted"/>
<dbReference type="Proteomes" id="UP001412239">
    <property type="component" value="Unassembled WGS sequence"/>
</dbReference>
<evidence type="ECO:0000256" key="1">
    <source>
        <dbReference type="SAM" id="MobiDB-lite"/>
    </source>
</evidence>
<protein>
    <recommendedName>
        <fullName evidence="4">RNase H type-1 domain-containing protein</fullName>
    </recommendedName>
</protein>